<dbReference type="RefSeq" id="XP_014158679.1">
    <property type="nucleotide sequence ID" value="XM_014303204.1"/>
</dbReference>
<dbReference type="EMBL" id="KQ241741">
    <property type="protein sequence ID" value="KNC84777.1"/>
    <property type="molecule type" value="Genomic_DNA"/>
</dbReference>
<dbReference type="GeneID" id="25903523"/>
<feature type="compositionally biased region" description="Polar residues" evidence="1">
    <location>
        <begin position="114"/>
        <end position="138"/>
    </location>
</feature>
<gene>
    <name evidence="2" type="ORF">SARC_03019</name>
</gene>
<feature type="compositionally biased region" description="Polar residues" evidence="1">
    <location>
        <begin position="175"/>
        <end position="184"/>
    </location>
</feature>
<dbReference type="AlphaFoldDB" id="A0A0L0G6X3"/>
<protein>
    <submittedName>
        <fullName evidence="2">Uncharacterized protein</fullName>
    </submittedName>
</protein>
<feature type="compositionally biased region" description="Polar residues" evidence="1">
    <location>
        <begin position="220"/>
        <end position="243"/>
    </location>
</feature>
<dbReference type="Proteomes" id="UP000054560">
    <property type="component" value="Unassembled WGS sequence"/>
</dbReference>
<proteinExistence type="predicted"/>
<feature type="compositionally biased region" description="Basic and acidic residues" evidence="1">
    <location>
        <begin position="187"/>
        <end position="205"/>
    </location>
</feature>
<reference evidence="2 3" key="1">
    <citation type="submission" date="2011-02" db="EMBL/GenBank/DDBJ databases">
        <title>The Genome Sequence of Sphaeroforma arctica JP610.</title>
        <authorList>
            <consortium name="The Broad Institute Genome Sequencing Platform"/>
            <person name="Russ C."/>
            <person name="Cuomo C."/>
            <person name="Young S.K."/>
            <person name="Zeng Q."/>
            <person name="Gargeya S."/>
            <person name="Alvarado L."/>
            <person name="Berlin A."/>
            <person name="Chapman S.B."/>
            <person name="Chen Z."/>
            <person name="Freedman E."/>
            <person name="Gellesch M."/>
            <person name="Goldberg J."/>
            <person name="Griggs A."/>
            <person name="Gujja S."/>
            <person name="Heilman E."/>
            <person name="Heiman D."/>
            <person name="Howarth C."/>
            <person name="Mehta T."/>
            <person name="Neiman D."/>
            <person name="Pearson M."/>
            <person name="Roberts A."/>
            <person name="Saif S."/>
            <person name="Shea T."/>
            <person name="Shenoy N."/>
            <person name="Sisk P."/>
            <person name="Stolte C."/>
            <person name="Sykes S."/>
            <person name="White J."/>
            <person name="Yandava C."/>
            <person name="Burger G."/>
            <person name="Gray M.W."/>
            <person name="Holland P.W.H."/>
            <person name="King N."/>
            <person name="Lang F.B.F."/>
            <person name="Roger A.J."/>
            <person name="Ruiz-Trillo I."/>
            <person name="Haas B."/>
            <person name="Nusbaum C."/>
            <person name="Birren B."/>
        </authorList>
    </citation>
    <scope>NUCLEOTIDE SEQUENCE [LARGE SCALE GENOMIC DNA]</scope>
    <source>
        <strain evidence="2 3">JP610</strain>
    </source>
</reference>
<evidence type="ECO:0000313" key="3">
    <source>
        <dbReference type="Proteomes" id="UP000054560"/>
    </source>
</evidence>
<accession>A0A0L0G6X3</accession>
<evidence type="ECO:0000256" key="1">
    <source>
        <dbReference type="SAM" id="MobiDB-lite"/>
    </source>
</evidence>
<feature type="region of interest" description="Disordered" evidence="1">
    <location>
        <begin position="1"/>
        <end position="21"/>
    </location>
</feature>
<feature type="region of interest" description="Disordered" evidence="1">
    <location>
        <begin position="107"/>
        <end position="278"/>
    </location>
</feature>
<evidence type="ECO:0000313" key="2">
    <source>
        <dbReference type="EMBL" id="KNC84777.1"/>
    </source>
</evidence>
<keyword evidence="3" id="KW-1185">Reference proteome</keyword>
<name>A0A0L0G6X3_9EUKA</name>
<feature type="compositionally biased region" description="Basic and acidic residues" evidence="1">
    <location>
        <begin position="147"/>
        <end position="156"/>
    </location>
</feature>
<organism evidence="2 3">
    <name type="scientific">Sphaeroforma arctica JP610</name>
    <dbReference type="NCBI Taxonomy" id="667725"/>
    <lineage>
        <taxon>Eukaryota</taxon>
        <taxon>Ichthyosporea</taxon>
        <taxon>Ichthyophonida</taxon>
        <taxon>Sphaeroforma</taxon>
    </lineage>
</organism>
<feature type="compositionally biased region" description="Acidic residues" evidence="1">
    <location>
        <begin position="253"/>
        <end position="265"/>
    </location>
</feature>
<sequence>MNTDSYTGARASSDTRAQKANISNYSMHDRVGGSTRMDPSVRLLSKTLSLARAQTSGVYAPVCMRENSMSIAPRPHSVTHAHDRDGGLGDVADTSTYKFAPVQKAHTSGLPYSHTHTSSSLGVSGGYSRSQQTPNNRPTPGLSGNRESSREYRGSERGSASVRDTSSIHRDSTHARQYSLTYAQPDTRTRANRNTDTHTYPDTHTRTNTNTSRHRHADTHASTQGMPSSHTRLSNHYEGSTRLSGLVGHADPGEDMDEDRFEEESTQSKGSPGRSIGR</sequence>